<organism evidence="2 3">
    <name type="scientific">Coccomyxa subellipsoidea (strain C-169)</name>
    <name type="common">Green microalga</name>
    <dbReference type="NCBI Taxonomy" id="574566"/>
    <lineage>
        <taxon>Eukaryota</taxon>
        <taxon>Viridiplantae</taxon>
        <taxon>Chlorophyta</taxon>
        <taxon>core chlorophytes</taxon>
        <taxon>Trebouxiophyceae</taxon>
        <taxon>Trebouxiophyceae incertae sedis</taxon>
        <taxon>Coccomyxaceae</taxon>
        <taxon>Coccomyxa</taxon>
        <taxon>Coccomyxa subellipsoidea</taxon>
    </lineage>
</organism>
<evidence type="ECO:0000256" key="1">
    <source>
        <dbReference type="SAM" id="MobiDB-lite"/>
    </source>
</evidence>
<dbReference type="GeneID" id="17045472"/>
<feature type="region of interest" description="Disordered" evidence="1">
    <location>
        <begin position="812"/>
        <end position="1017"/>
    </location>
</feature>
<comment type="caution">
    <text evidence="2">The sequence shown here is derived from an EMBL/GenBank/DDBJ whole genome shotgun (WGS) entry which is preliminary data.</text>
</comment>
<proteinExistence type="predicted"/>
<name>I0Z9Y8_COCSC</name>
<feature type="region of interest" description="Disordered" evidence="1">
    <location>
        <begin position="160"/>
        <end position="198"/>
    </location>
</feature>
<feature type="compositionally biased region" description="Polar residues" evidence="1">
    <location>
        <begin position="45"/>
        <end position="57"/>
    </location>
</feature>
<dbReference type="KEGG" id="csl:COCSUDRAFT_55463"/>
<feature type="compositionally biased region" description="Acidic residues" evidence="1">
    <location>
        <begin position="845"/>
        <end position="854"/>
    </location>
</feature>
<feature type="region of interest" description="Disordered" evidence="1">
    <location>
        <begin position="1095"/>
        <end position="1184"/>
    </location>
</feature>
<dbReference type="RefSeq" id="XP_005652001.1">
    <property type="nucleotide sequence ID" value="XM_005651944.1"/>
</dbReference>
<feature type="compositionally biased region" description="Polar residues" evidence="1">
    <location>
        <begin position="123"/>
        <end position="137"/>
    </location>
</feature>
<gene>
    <name evidence="2" type="ORF">COCSUDRAFT_55463</name>
</gene>
<feature type="compositionally biased region" description="Low complexity" evidence="1">
    <location>
        <begin position="856"/>
        <end position="866"/>
    </location>
</feature>
<feature type="region of interest" description="Disordered" evidence="1">
    <location>
        <begin position="334"/>
        <end position="354"/>
    </location>
</feature>
<dbReference type="AlphaFoldDB" id="I0Z9Y8"/>
<feature type="region of interest" description="Disordered" evidence="1">
    <location>
        <begin position="434"/>
        <end position="468"/>
    </location>
</feature>
<dbReference type="EMBL" id="AGSI01000001">
    <property type="protein sequence ID" value="EIE27457.1"/>
    <property type="molecule type" value="Genomic_DNA"/>
</dbReference>
<protein>
    <submittedName>
        <fullName evidence="2">Uncharacterized protein</fullName>
    </submittedName>
</protein>
<feature type="compositionally biased region" description="Polar residues" evidence="1">
    <location>
        <begin position="20"/>
        <end position="30"/>
    </location>
</feature>
<reference evidence="2 3" key="1">
    <citation type="journal article" date="2012" name="Genome Biol.">
        <title>The genome of the polar eukaryotic microalga coccomyxa subellipsoidea reveals traits of cold adaptation.</title>
        <authorList>
            <person name="Blanc G."/>
            <person name="Agarkova I."/>
            <person name="Grimwood J."/>
            <person name="Kuo A."/>
            <person name="Brueggeman A."/>
            <person name="Dunigan D."/>
            <person name="Gurnon J."/>
            <person name="Ladunga I."/>
            <person name="Lindquist E."/>
            <person name="Lucas S."/>
            <person name="Pangilinan J."/>
            <person name="Proschold T."/>
            <person name="Salamov A."/>
            <person name="Schmutz J."/>
            <person name="Weeks D."/>
            <person name="Yamada T."/>
            <person name="Claverie J.M."/>
            <person name="Grigoriev I."/>
            <person name="Van Etten J."/>
            <person name="Lomsadze A."/>
            <person name="Borodovsky M."/>
        </authorList>
    </citation>
    <scope>NUCLEOTIDE SEQUENCE [LARGE SCALE GENOMIC DNA]</scope>
    <source>
        <strain evidence="2 3">C-169</strain>
    </source>
</reference>
<dbReference type="OrthoDB" id="10673492at2759"/>
<feature type="compositionally biased region" description="Acidic residues" evidence="1">
    <location>
        <begin position="988"/>
        <end position="997"/>
    </location>
</feature>
<feature type="compositionally biased region" description="Polar residues" evidence="1">
    <location>
        <begin position="968"/>
        <end position="985"/>
    </location>
</feature>
<evidence type="ECO:0000313" key="3">
    <source>
        <dbReference type="Proteomes" id="UP000007264"/>
    </source>
</evidence>
<feature type="region of interest" description="Disordered" evidence="1">
    <location>
        <begin position="19"/>
        <end position="107"/>
    </location>
</feature>
<dbReference type="Proteomes" id="UP000007264">
    <property type="component" value="Unassembled WGS sequence"/>
</dbReference>
<sequence>MMIQWECAQFEAEEERKLRQLSSLQAVSPSPHSPLSIASTPMGPSRTTSGMHFTRTNPLAEATPAGPSISPGAFPAGFSRLRARQAMNQEDSDEESSSSPNAVDEPYLRNNPAFEAYLDSDSDSTCSMESNACTTPRSAIQDQVAGSPWLGRVQTFIQSPQSGSAGRAVAKSAPPTVQRGAAPEPYSKDGAGHGQTSSIDLRNSVTRALFAPPAEPGSSPEAPALWHQDAAQRPAQPAFGRHTAPVSPCREWALDDTPQAGAQVREAAAVVDRLHEGVARAAAAVNAAGDGAASPAGREVLRAAAVVDRLQAGVQRQAAALRCAQAARAATAAAGPGPGAEAMQDAAAQPDSAHLPRQQNLQADGVAQLPRQQLLHSGEAAAGAQELVHSWQSAAMAGDAARMQEGEVDAKLGKRMASLSILASGCSETAEAPAAPADAGVSQAGWATTAKSPEKPLPQPTQKGRDSRGSWLRSALLLSALTALLGSTALLLAGHHMAGSQDRLAALHSGFYGSAAASFGRCMSQLQPLAHMQQAQGSADSLGRIVGREAACMYSAARREIALTWQEVHPSLSSHVSTARTAAGRATASLSTQLSPIRASVRGLVARGAAACHLTAERLAASLSERCPACVGFAEAAAARVGGLAQAGSDALGRWHAASGAGELTAPPSSELYHGATLLHRLPQQLSAAKDGFAAKVLPVLAGAVPAQASEAAGHLRAKLAGGWATWAALLEQSARAVLPDDARASAERPAADAADAPQAAEGRLGAAARAAGAWFGGWLGSETEPAAGDLPQEYEADDVSHAPEAPAQTHVLRWPGRGGHQSSESTPEELEPADAASESKSADEGAEASEDALPEQAADSQQEQQSEWEAEEGEIPLTDRPCSAREQCTIEDDVASGTSAEAKADGDTAEDKLQNVAPVEDSTVSEKPPLSFDSHTAEEPADEPQADEGLAAAEPEAPATAEGASDLMQSAPQSNEAGEVAQQTADSQDEPADPAEAEASISTEPNNELHGPPQKASRQSWVQRALVLAAALLGTTALALAVYLWPRQASSGQQQLPAAAGGRQGRVAHKLSRFAAEQTCEACEPSMMDLSAHAPSPVLVPSVPQEEAPLETSHRTPRGRPKKGNTPVSRSAGRGSPAQRTPPHTAPAAGSASEPRVTRARTRFAEEMRRTPRATAYPGPWQE</sequence>
<feature type="compositionally biased region" description="Basic and acidic residues" evidence="1">
    <location>
        <begin position="903"/>
        <end position="914"/>
    </location>
</feature>
<evidence type="ECO:0000313" key="2">
    <source>
        <dbReference type="EMBL" id="EIE27457.1"/>
    </source>
</evidence>
<feature type="compositionally biased region" description="Low complexity" evidence="1">
    <location>
        <begin position="948"/>
        <end position="965"/>
    </location>
</feature>
<feature type="region of interest" description="Disordered" evidence="1">
    <location>
        <begin position="118"/>
        <end position="137"/>
    </location>
</feature>
<accession>I0Z9Y8</accession>
<keyword evidence="3" id="KW-1185">Reference proteome</keyword>